<proteinExistence type="predicted"/>
<keyword evidence="2" id="KW-1185">Reference proteome</keyword>
<dbReference type="EMBL" id="BPLR01002328">
    <property type="protein sequence ID" value="GIX72546.1"/>
    <property type="molecule type" value="Genomic_DNA"/>
</dbReference>
<accession>A0AAV4MKK8</accession>
<comment type="caution">
    <text evidence="1">The sequence shown here is derived from an EMBL/GenBank/DDBJ whole genome shotgun (WGS) entry which is preliminary data.</text>
</comment>
<evidence type="ECO:0000313" key="1">
    <source>
        <dbReference type="EMBL" id="GIX72546.1"/>
    </source>
</evidence>
<dbReference type="AlphaFoldDB" id="A0AAV4MKK8"/>
<reference evidence="1 2" key="1">
    <citation type="submission" date="2021-06" db="EMBL/GenBank/DDBJ databases">
        <title>Caerostris extrusa draft genome.</title>
        <authorList>
            <person name="Kono N."/>
            <person name="Arakawa K."/>
        </authorList>
    </citation>
    <scope>NUCLEOTIDE SEQUENCE [LARGE SCALE GENOMIC DNA]</scope>
</reference>
<gene>
    <name evidence="1" type="ORF">CEXT_76891</name>
</gene>
<protein>
    <submittedName>
        <fullName evidence="1">Uncharacterized protein</fullName>
    </submittedName>
</protein>
<dbReference type="Proteomes" id="UP001054945">
    <property type="component" value="Unassembled WGS sequence"/>
</dbReference>
<name>A0AAV4MKK8_CAEEX</name>
<sequence length="89" mass="9783">MYFVQGYKVPSKDSVPNSYSKRNVKVDFSEFETSFLSERGALEIDETNVGSKRFIAEAESAISASFALNTTFSGNKRSVSSMAVRLPAT</sequence>
<evidence type="ECO:0000313" key="2">
    <source>
        <dbReference type="Proteomes" id="UP001054945"/>
    </source>
</evidence>
<organism evidence="1 2">
    <name type="scientific">Caerostris extrusa</name>
    <name type="common">Bark spider</name>
    <name type="synonym">Caerostris bankana</name>
    <dbReference type="NCBI Taxonomy" id="172846"/>
    <lineage>
        <taxon>Eukaryota</taxon>
        <taxon>Metazoa</taxon>
        <taxon>Ecdysozoa</taxon>
        <taxon>Arthropoda</taxon>
        <taxon>Chelicerata</taxon>
        <taxon>Arachnida</taxon>
        <taxon>Araneae</taxon>
        <taxon>Araneomorphae</taxon>
        <taxon>Entelegynae</taxon>
        <taxon>Araneoidea</taxon>
        <taxon>Araneidae</taxon>
        <taxon>Caerostris</taxon>
    </lineage>
</organism>